<dbReference type="Proteomes" id="UP000199417">
    <property type="component" value="Unassembled WGS sequence"/>
</dbReference>
<evidence type="ECO:0000256" key="1">
    <source>
        <dbReference type="SAM" id="SignalP"/>
    </source>
</evidence>
<protein>
    <submittedName>
        <fullName evidence="2">Uncharacterized protein</fullName>
    </submittedName>
</protein>
<feature type="signal peptide" evidence="1">
    <location>
        <begin position="1"/>
        <end position="27"/>
    </location>
</feature>
<organism evidence="2 3">
    <name type="scientific">Rhodococcus tukisamuensis</name>
    <dbReference type="NCBI Taxonomy" id="168276"/>
    <lineage>
        <taxon>Bacteria</taxon>
        <taxon>Bacillati</taxon>
        <taxon>Actinomycetota</taxon>
        <taxon>Actinomycetes</taxon>
        <taxon>Mycobacteriales</taxon>
        <taxon>Nocardiaceae</taxon>
        <taxon>Rhodococcus</taxon>
    </lineage>
</organism>
<feature type="chain" id="PRO_5011551518" evidence="1">
    <location>
        <begin position="28"/>
        <end position="157"/>
    </location>
</feature>
<reference evidence="2 3" key="1">
    <citation type="submission" date="2016-10" db="EMBL/GenBank/DDBJ databases">
        <authorList>
            <person name="de Groot N.N."/>
        </authorList>
    </citation>
    <scope>NUCLEOTIDE SEQUENCE [LARGE SCALE GENOMIC DNA]</scope>
    <source>
        <strain evidence="2 3">JCM 11308</strain>
    </source>
</reference>
<keyword evidence="3" id="KW-1185">Reference proteome</keyword>
<evidence type="ECO:0000313" key="3">
    <source>
        <dbReference type="Proteomes" id="UP000199417"/>
    </source>
</evidence>
<gene>
    <name evidence="2" type="ORF">SAMN05444580_103420</name>
</gene>
<name>A0A1G6T765_9NOCA</name>
<keyword evidence="1" id="KW-0732">Signal</keyword>
<sequence length="157" mass="16592">MRRLRRALIPATLAASALVLSAPTASAHHQEWTPLPTAHTLGRGNSVPCSGQITGTVQTPHDRPGIALVTLSWTPLFTSPCEITAYVNFWNSATHQGGTMLANLTNESSGLATPRGNWTQQISIPIGSGPAGLTVTTEAFSTGSFDPNRVMTRFVVA</sequence>
<proteinExistence type="predicted"/>
<accession>A0A1G6T765</accession>
<dbReference type="AlphaFoldDB" id="A0A1G6T765"/>
<evidence type="ECO:0000313" key="2">
    <source>
        <dbReference type="EMBL" id="SDD24803.1"/>
    </source>
</evidence>
<dbReference type="EMBL" id="FNAB01000003">
    <property type="protein sequence ID" value="SDD24803.1"/>
    <property type="molecule type" value="Genomic_DNA"/>
</dbReference>